<gene>
    <name evidence="1" type="ORF">HJG54_24150</name>
</gene>
<name>A0AA96WI93_9CYAN</name>
<dbReference type="AlphaFoldDB" id="A0AA96WI93"/>
<accession>A0AA96WI93</accession>
<protein>
    <submittedName>
        <fullName evidence="1">Uncharacterized protein</fullName>
    </submittedName>
</protein>
<organism evidence="1">
    <name type="scientific">Leptolyngbya sp. NK1-12</name>
    <dbReference type="NCBI Taxonomy" id="2547451"/>
    <lineage>
        <taxon>Bacteria</taxon>
        <taxon>Bacillati</taxon>
        <taxon>Cyanobacteriota</taxon>
        <taxon>Cyanophyceae</taxon>
        <taxon>Leptolyngbyales</taxon>
        <taxon>Leptolyngbyaceae</taxon>
        <taxon>Leptolyngbya group</taxon>
        <taxon>Leptolyngbya</taxon>
    </lineage>
</organism>
<proteinExistence type="predicted"/>
<dbReference type="RefSeq" id="WP_316431779.1">
    <property type="nucleotide sequence ID" value="NZ_CP053586.1"/>
</dbReference>
<sequence length="51" mass="5684">MLIMLMPAGLEKYFEELSQLPSGESPNMEEVMAISARYGIELLFGPEHALV</sequence>
<evidence type="ECO:0000313" key="1">
    <source>
        <dbReference type="EMBL" id="WNZ25624.1"/>
    </source>
</evidence>
<reference evidence="1" key="1">
    <citation type="submission" date="2020-05" db="EMBL/GenBank/DDBJ databases">
        <authorList>
            <person name="Zhu T."/>
            <person name="Keshari N."/>
            <person name="Lu X."/>
        </authorList>
    </citation>
    <scope>NUCLEOTIDE SEQUENCE</scope>
    <source>
        <strain evidence="1">NK1-12</strain>
    </source>
</reference>
<dbReference type="EMBL" id="CP053586">
    <property type="protein sequence ID" value="WNZ25624.1"/>
    <property type="molecule type" value="Genomic_DNA"/>
</dbReference>